<feature type="domain" description="Alkaline phosphatase-like protein PglZ second" evidence="1">
    <location>
        <begin position="196"/>
        <end position="329"/>
    </location>
</feature>
<dbReference type="Proteomes" id="UP000440668">
    <property type="component" value="Unassembled WGS sequence"/>
</dbReference>
<organism evidence="4 5">
    <name type="scientific">Cellulosimicrobium composti</name>
    <dbReference type="NCBI Taxonomy" id="2672572"/>
    <lineage>
        <taxon>Bacteria</taxon>
        <taxon>Bacillati</taxon>
        <taxon>Actinomycetota</taxon>
        <taxon>Actinomycetes</taxon>
        <taxon>Micrococcales</taxon>
        <taxon>Promicromonosporaceae</taxon>
        <taxon>Cellulosimicrobium</taxon>
    </lineage>
</organism>
<protein>
    <submittedName>
        <fullName evidence="4">BREX-2 system phosphatase PglZ</fullName>
    </submittedName>
</protein>
<feature type="domain" description="Alkaline phosphatase-like protein PglZ N-terminal" evidence="2">
    <location>
        <begin position="27"/>
        <end position="114"/>
    </location>
</feature>
<sequence>MAVGVSAPTTSAAAVLEPGYVKQRAQALVRDGRGARVLLIHARPQWDGERSFVVRDPHDNNRTVHVRAGISQLAILDAYAELPDGDFLVVLTDRSRQDLGDAVLLRAWRRDVELPDVWNAVPALYGARNVSRELRRVGTWVPNALLSHAPAVGWPASPGPEVSASWALENLIASLLGLAIPEQLDADLVLGVLGEPDARQRWNAVDTVLRNHLIAWASDAVGPAVGFALQAGASGRNVAPLAVGLAVDVLWNVTESAVERGLAQARLMDRYLGASHGLTAEPARTIADASRVSAVRRVLSDPDGARNVLAQAEALLADLGWADGAAASELLPAGLRARLRSLGRSLALGAANAEAALDVVLQHALALPGRADVVTARMAVRLTRWLETREEPAGTLSASLRAQVDDGAWVDRAIAHLWNASDDPELAAQYAELVGRVQARRNQRDRVAATQLAAHTAAPVPLDGAVPVEDLLAQVAKPWASGGVLVVVLDGMSTAVATEVAEAATELGLVEWVPGYGRRVGAVAVLPSLTELSRASLLTGLLTKGAAATEKKGFASVFANAPLFHKDDLRADAGAQLPPAVYAAIAGTATRPVVGVVLNAIDDTLHKQDTSGVHWTIERLAPLRALLVQAAGAGRTVILTADHGHVVERSTEALSVPGASARWRPVGSGPVADGEVLVEGPRVLTDDGRAVMLWREDAHYGPRYPGYHGGASLAEITVPVIVLRPAHLTSAVAPGWIPAPPQAPGWWNEPTRSAVPLAAAKPMKQKKRAKRVDISEPTGDGLFDVVITDTPDAAGTGDLADAVLASDVYAVQKQRAGRRAASDEQVAGVLRALIEKGGRAHRETIARVLGVPSVTVDPALVAIKRVLNVDAYGVLEVVDGGEWVRLDEPTLREQFGVA</sequence>
<name>A0A6N7ZN69_9MICO</name>
<evidence type="ECO:0000259" key="2">
    <source>
        <dbReference type="Pfam" id="PF25862"/>
    </source>
</evidence>
<evidence type="ECO:0000259" key="1">
    <source>
        <dbReference type="Pfam" id="PF25861"/>
    </source>
</evidence>
<evidence type="ECO:0000313" key="4">
    <source>
        <dbReference type="EMBL" id="MTG90709.1"/>
    </source>
</evidence>
<feature type="domain" description="Alkaline phosphatase-like protein PglZ C-terminal" evidence="3">
    <location>
        <begin position="797"/>
        <end position="896"/>
    </location>
</feature>
<dbReference type="AlphaFoldDB" id="A0A6N7ZN69"/>
<evidence type="ECO:0000259" key="3">
    <source>
        <dbReference type="Pfam" id="PF25863"/>
    </source>
</evidence>
<dbReference type="InterPro" id="IPR017850">
    <property type="entry name" value="Alkaline_phosphatase_core_sf"/>
</dbReference>
<dbReference type="Pfam" id="PF25863">
    <property type="entry name" value="PglZ_C"/>
    <property type="match status" value="1"/>
</dbReference>
<dbReference type="Pfam" id="PF25862">
    <property type="entry name" value="PglZ_1st"/>
    <property type="match status" value="1"/>
</dbReference>
<comment type="caution">
    <text evidence="4">The sequence shown here is derived from an EMBL/GenBank/DDBJ whole genome shotgun (WGS) entry which is preliminary data.</text>
</comment>
<dbReference type="SUPFAM" id="SSF53649">
    <property type="entry name" value="Alkaline phosphatase-like"/>
    <property type="match status" value="1"/>
</dbReference>
<dbReference type="Pfam" id="PF08665">
    <property type="entry name" value="PglZ"/>
    <property type="match status" value="1"/>
</dbReference>
<evidence type="ECO:0000313" key="5">
    <source>
        <dbReference type="Proteomes" id="UP000440668"/>
    </source>
</evidence>
<gene>
    <name evidence="4" type="primary">pglZ</name>
    <name evidence="4" type="ORF">GJV82_17470</name>
</gene>
<dbReference type="InterPro" id="IPR058881">
    <property type="entry name" value="PglZ_2nd"/>
</dbReference>
<dbReference type="InterPro" id="IPR058882">
    <property type="entry name" value="PglZ_C"/>
</dbReference>
<reference evidence="4 5" key="1">
    <citation type="submission" date="2019-11" db="EMBL/GenBank/DDBJ databases">
        <title>Cellulosimicrobium composti sp. nov. isolated from a compost.</title>
        <authorList>
            <person name="Yang Y."/>
        </authorList>
    </citation>
    <scope>NUCLEOTIDE SEQUENCE [LARGE SCALE GENOMIC DNA]</scope>
    <source>
        <strain evidence="4 5">BIT-GX5</strain>
    </source>
</reference>
<dbReference type="EMBL" id="WMKA01000060">
    <property type="protein sequence ID" value="MTG90709.1"/>
    <property type="molecule type" value="Genomic_DNA"/>
</dbReference>
<dbReference type="InterPro" id="IPR058880">
    <property type="entry name" value="PglZ_N"/>
</dbReference>
<dbReference type="Pfam" id="PF25861">
    <property type="entry name" value="PglZ_2nd"/>
    <property type="match status" value="1"/>
</dbReference>
<proteinExistence type="predicted"/>
<dbReference type="NCBIfam" id="NF033446">
    <property type="entry name" value="BREX_PglZ_2"/>
    <property type="match status" value="1"/>
</dbReference>
<dbReference type="InterPro" id="IPR047992">
    <property type="entry name" value="BREX_PglZ"/>
</dbReference>
<accession>A0A6N7ZN69</accession>